<organism evidence="1 2">
    <name type="scientific">Reticulomyxa filosa</name>
    <dbReference type="NCBI Taxonomy" id="46433"/>
    <lineage>
        <taxon>Eukaryota</taxon>
        <taxon>Sar</taxon>
        <taxon>Rhizaria</taxon>
        <taxon>Retaria</taxon>
        <taxon>Foraminifera</taxon>
        <taxon>Monothalamids</taxon>
        <taxon>Reticulomyxidae</taxon>
        <taxon>Reticulomyxa</taxon>
    </lineage>
</organism>
<name>X6LPG5_RETFI</name>
<accession>X6LPG5</accession>
<dbReference type="Proteomes" id="UP000023152">
    <property type="component" value="Unassembled WGS sequence"/>
</dbReference>
<sequence length="215" mass="24996">MSLELMRLNSYSLYSFLFFFKQEIQECTSQKFEYGTNVPFAVNLRLLESRMKDNYIVGRKIIKFTLSELMFELAGQHDIRQVIVEITANAKQEYFRRVGQELLKNLKLKIDQRADIAIGGNIAQNTGRQIANANANANAILAFKVAKQALEQVFIALRRQKDLPDNNCAVGAYMKDILHLQQAEFEPFVQVQELRLAHCEDLWKYLERLHLYTEN</sequence>
<comment type="caution">
    <text evidence="1">The sequence shown here is derived from an EMBL/GenBank/DDBJ whole genome shotgun (WGS) entry which is preliminary data.</text>
</comment>
<reference evidence="1 2" key="1">
    <citation type="journal article" date="2013" name="Curr. Biol.">
        <title>The Genome of the Foraminiferan Reticulomyxa filosa.</title>
        <authorList>
            <person name="Glockner G."/>
            <person name="Hulsmann N."/>
            <person name="Schleicher M."/>
            <person name="Noegel A.A."/>
            <person name="Eichinger L."/>
            <person name="Gallinger C."/>
            <person name="Pawlowski J."/>
            <person name="Sierra R."/>
            <person name="Euteneuer U."/>
            <person name="Pillet L."/>
            <person name="Moustafa A."/>
            <person name="Platzer M."/>
            <person name="Groth M."/>
            <person name="Szafranski K."/>
            <person name="Schliwa M."/>
        </authorList>
    </citation>
    <scope>NUCLEOTIDE SEQUENCE [LARGE SCALE GENOMIC DNA]</scope>
</reference>
<gene>
    <name evidence="1" type="ORF">RFI_34378</name>
</gene>
<evidence type="ECO:0000313" key="1">
    <source>
        <dbReference type="EMBL" id="ETO03032.1"/>
    </source>
</evidence>
<dbReference type="AlphaFoldDB" id="X6LPG5"/>
<protein>
    <submittedName>
        <fullName evidence="1">Uncharacterized protein</fullName>
    </submittedName>
</protein>
<keyword evidence="2" id="KW-1185">Reference proteome</keyword>
<feature type="non-terminal residue" evidence="1">
    <location>
        <position position="215"/>
    </location>
</feature>
<evidence type="ECO:0000313" key="2">
    <source>
        <dbReference type="Proteomes" id="UP000023152"/>
    </source>
</evidence>
<proteinExistence type="predicted"/>
<dbReference type="EMBL" id="ASPP01034331">
    <property type="protein sequence ID" value="ETO03032.1"/>
    <property type="molecule type" value="Genomic_DNA"/>
</dbReference>